<evidence type="ECO:0000313" key="2">
    <source>
        <dbReference type="RefSeq" id="XP_026281063.1"/>
    </source>
</evidence>
<dbReference type="OrthoDB" id="7692677at2759"/>
<reference evidence="2" key="1">
    <citation type="submission" date="2025-08" db="UniProtKB">
        <authorList>
            <consortium name="RefSeq"/>
        </authorList>
    </citation>
    <scope>IDENTIFICATION</scope>
    <source>
        <tissue evidence="2">Whole organism</tissue>
    </source>
</reference>
<proteinExistence type="predicted"/>
<dbReference type="RefSeq" id="XP_026281063.1">
    <property type="nucleotide sequence ID" value="XM_026425278.1"/>
</dbReference>
<protein>
    <submittedName>
        <fullName evidence="2">Uncharacterized protein LOC113208326</fullName>
    </submittedName>
</protein>
<gene>
    <name evidence="2" type="primary">LOC113208326</name>
</gene>
<organism evidence="1 2">
    <name type="scientific">Frankliniella occidentalis</name>
    <name type="common">Western flower thrips</name>
    <name type="synonym">Euthrips occidentalis</name>
    <dbReference type="NCBI Taxonomy" id="133901"/>
    <lineage>
        <taxon>Eukaryota</taxon>
        <taxon>Metazoa</taxon>
        <taxon>Ecdysozoa</taxon>
        <taxon>Arthropoda</taxon>
        <taxon>Hexapoda</taxon>
        <taxon>Insecta</taxon>
        <taxon>Pterygota</taxon>
        <taxon>Neoptera</taxon>
        <taxon>Paraneoptera</taxon>
        <taxon>Thysanoptera</taxon>
        <taxon>Terebrantia</taxon>
        <taxon>Thripoidea</taxon>
        <taxon>Thripidae</taxon>
        <taxon>Frankliniella</taxon>
    </lineage>
</organism>
<dbReference type="AlphaFoldDB" id="A0A6J1SJY1"/>
<dbReference type="GeneID" id="113208326"/>
<dbReference type="Proteomes" id="UP000504606">
    <property type="component" value="Unplaced"/>
</dbReference>
<dbReference type="PANTHER" id="PTHR31912">
    <property type="entry name" value="IP13529P"/>
    <property type="match status" value="1"/>
</dbReference>
<accession>A0A6J1SJY1</accession>
<name>A0A6J1SJY1_FRAOC</name>
<sequence>MKCKYCKVSVNSFKSYKVHHSIDHANQPFMCPNESCGRTYGVAEYRNFLKHDCSGLSSNLSCASSNHITPSLTFALHDSSNLEHESDQSSNNASSHSGQSSNDFLKNMISDTDIFVSKLYCKPKLPRQYVQDIVSDCNSFVNNSVLSNVKNSLLTSMTLDCDQIKNVETIFSEYANPFSHLSTEYRRFKYFESNGDYIPPVPHKIGEVDISVKTSNGPVLKTKDCFVQCVPLGKVLKKFLEIPGCLNEILSYMNSVNANVNSKQNFIQCELWKTKRSKFSEGDIVLPLHCYFDEVESNNPLGSHTDKLGAVYHSIPCLPEECQESTVNIFLGLLFESWMRDFGDEKVFQPLIDELISLETNGILIDTLEGPKRIYFVTGLLLGDNLGLNSLGGFVECFTSNFFCRFCKTHRKVTTTMAVEDKSTLRTVQSYNDDVALSDYSVTGIKTNSVFNQLNSFHITSNFAVDGFHDLSEGVAHYVMLHVLKHCIPTYFTIEELNHRIALFQYGPCDSNKMPQVSTEFSARHKLKMSGSETVLFVKLFGLLVGDRVPLDDEYWHLYLKLVELFDICLSKNVATSLALSLNVIVSEFNSMYVKVTGDTLKAKFHHLVHYGTVFDQSGPITGMSTKSFERKHRSLTIPLGATESRRNIALTAAIQHQLNLCHRFKSRTSLLPETELGPSCEVLLDDFNNQTFLKLLPKCMRSSSELLSPSWLNLKGTRYKSGMVLLLDISKTGGPVLGVVESILNCTCHDDFVFVFSYLTVLGLNEHVHAYEVQTSDNWSCIKPVNLYDPLPLNIYHSVCDKKYVILRYML</sequence>
<dbReference type="KEGG" id="foc:113208326"/>
<keyword evidence="1" id="KW-1185">Reference proteome</keyword>
<evidence type="ECO:0000313" key="1">
    <source>
        <dbReference type="Proteomes" id="UP000504606"/>
    </source>
</evidence>
<dbReference type="PANTHER" id="PTHR31912:SF34">
    <property type="entry name" value="NOTOCHORD-RELATED PROTEIN"/>
    <property type="match status" value="1"/>
</dbReference>